<feature type="compositionally biased region" description="Pro residues" evidence="1">
    <location>
        <begin position="99"/>
        <end position="112"/>
    </location>
</feature>
<reference evidence="2 3" key="1">
    <citation type="submission" date="2020-01" db="EMBL/GenBank/DDBJ databases">
        <title>Genetics and antimicrobial susceptibilities of Nocardia species isolated from the soil; a comparison with species isolated from humans.</title>
        <authorList>
            <person name="Carrasco G."/>
            <person name="Monzon S."/>
            <person name="Sansegundo M."/>
            <person name="Garcia E."/>
            <person name="Garrido N."/>
            <person name="Medina M.J."/>
            <person name="Villalon P."/>
            <person name="Ramirez-Arocha A.C."/>
            <person name="Jimenez P."/>
            <person name="Cuesta I."/>
            <person name="Valdezate S."/>
        </authorList>
    </citation>
    <scope>NUCLEOTIDE SEQUENCE [LARGE SCALE GENOMIC DNA]</scope>
    <source>
        <strain evidence="2 3">CNM20110626</strain>
    </source>
</reference>
<protein>
    <submittedName>
        <fullName evidence="2">Uncharacterized protein</fullName>
    </submittedName>
</protein>
<comment type="caution">
    <text evidence="2">The sequence shown here is derived from an EMBL/GenBank/DDBJ whole genome shotgun (WGS) entry which is preliminary data.</text>
</comment>
<dbReference type="RefSeq" id="WP_104898225.1">
    <property type="nucleotide sequence ID" value="NZ_CP026746.1"/>
</dbReference>
<dbReference type="AlphaFoldDB" id="A0A2L2JXI4"/>
<proteinExistence type="predicted"/>
<dbReference type="EMBL" id="JAAGVB010000082">
    <property type="protein sequence ID" value="NEW36549.1"/>
    <property type="molecule type" value="Genomic_DNA"/>
</dbReference>
<name>A0A2L2JXI4_9NOCA</name>
<feature type="compositionally biased region" description="Basic residues" evidence="1">
    <location>
        <begin position="14"/>
        <end position="32"/>
    </location>
</feature>
<feature type="compositionally biased region" description="Basic and acidic residues" evidence="1">
    <location>
        <begin position="1"/>
        <end position="13"/>
    </location>
</feature>
<evidence type="ECO:0000313" key="3">
    <source>
        <dbReference type="Proteomes" id="UP000471166"/>
    </source>
</evidence>
<evidence type="ECO:0000256" key="1">
    <source>
        <dbReference type="SAM" id="MobiDB-lite"/>
    </source>
</evidence>
<sequence length="112" mass="12799">MRQHRDQLADRAPHRGARRRLAARGHRPLRLRHGNDLRELPPLPRRSRCEASGKIRYFDPETAELVLAGIDHTDPRRREQRTYHCSRCGGWHLTSQPPRNAPAPGTGPAPLP</sequence>
<feature type="region of interest" description="Disordered" evidence="1">
    <location>
        <begin position="1"/>
        <end position="45"/>
    </location>
</feature>
<dbReference type="Proteomes" id="UP000471166">
    <property type="component" value="Unassembled WGS sequence"/>
</dbReference>
<organism evidence="2 3">
    <name type="scientific">Nocardia cyriacigeorgica</name>
    <dbReference type="NCBI Taxonomy" id="135487"/>
    <lineage>
        <taxon>Bacteria</taxon>
        <taxon>Bacillati</taxon>
        <taxon>Actinomycetota</taxon>
        <taxon>Actinomycetes</taxon>
        <taxon>Mycobacteriales</taxon>
        <taxon>Nocardiaceae</taxon>
        <taxon>Nocardia</taxon>
    </lineage>
</organism>
<accession>A0A2L2JXI4</accession>
<evidence type="ECO:0000313" key="2">
    <source>
        <dbReference type="EMBL" id="NEW36549.1"/>
    </source>
</evidence>
<feature type="region of interest" description="Disordered" evidence="1">
    <location>
        <begin position="89"/>
        <end position="112"/>
    </location>
</feature>
<dbReference type="GeneID" id="57072110"/>
<gene>
    <name evidence="2" type="ORF">GV791_28915</name>
</gene>